<dbReference type="CDD" id="cd00082">
    <property type="entry name" value="HisKA"/>
    <property type="match status" value="1"/>
</dbReference>
<dbReference type="InterPro" id="IPR003594">
    <property type="entry name" value="HATPase_dom"/>
</dbReference>
<dbReference type="Pfam" id="PF00072">
    <property type="entry name" value="Response_reg"/>
    <property type="match status" value="1"/>
</dbReference>
<dbReference type="Gene3D" id="1.10.287.130">
    <property type="match status" value="1"/>
</dbReference>
<dbReference type="EC" id="2.7.13.3" evidence="2"/>
<evidence type="ECO:0000256" key="1">
    <source>
        <dbReference type="ARBA" id="ARBA00000085"/>
    </source>
</evidence>
<dbReference type="PRINTS" id="PR00344">
    <property type="entry name" value="BCTRLSENSOR"/>
</dbReference>
<proteinExistence type="predicted"/>
<dbReference type="RefSeq" id="WP_353932573.1">
    <property type="nucleotide sequence ID" value="NZ_CP150886.1"/>
</dbReference>
<feature type="domain" description="Response regulatory" evidence="8">
    <location>
        <begin position="6"/>
        <end position="122"/>
    </location>
</feature>
<dbReference type="SMART" id="SM00387">
    <property type="entry name" value="HATPase_c"/>
    <property type="match status" value="1"/>
</dbReference>
<dbReference type="EMBL" id="CP150886">
    <property type="protein sequence ID" value="WZB89675.1"/>
    <property type="molecule type" value="Genomic_DNA"/>
</dbReference>
<dbReference type="InterPro" id="IPR001789">
    <property type="entry name" value="Sig_transdc_resp-reg_receiver"/>
</dbReference>
<evidence type="ECO:0000256" key="5">
    <source>
        <dbReference type="ARBA" id="ARBA00023012"/>
    </source>
</evidence>
<dbReference type="PANTHER" id="PTHR43065">
    <property type="entry name" value="SENSOR HISTIDINE KINASE"/>
    <property type="match status" value="1"/>
</dbReference>
<gene>
    <name evidence="9" type="ORF">WJM97_08285</name>
</gene>
<evidence type="ECO:0000256" key="6">
    <source>
        <dbReference type="PROSITE-ProRule" id="PRU00169"/>
    </source>
</evidence>
<dbReference type="PROSITE" id="PS50109">
    <property type="entry name" value="HIS_KIN"/>
    <property type="match status" value="1"/>
</dbReference>
<dbReference type="SUPFAM" id="SSF55874">
    <property type="entry name" value="ATPase domain of HSP90 chaperone/DNA topoisomerase II/histidine kinase"/>
    <property type="match status" value="1"/>
</dbReference>
<evidence type="ECO:0000259" key="7">
    <source>
        <dbReference type="PROSITE" id="PS50109"/>
    </source>
</evidence>
<evidence type="ECO:0000256" key="4">
    <source>
        <dbReference type="ARBA" id="ARBA00022777"/>
    </source>
</evidence>
<reference evidence="9 10" key="1">
    <citation type="submission" date="2024-04" db="EMBL/GenBank/DDBJ databases">
        <title>Okeanomitos corallinicola gen. &amp; sp. nov. (Nostocales, Cyanobacteria), a new toxic marine heterocyst-forming cyanobacterium from a coral reef.</title>
        <authorList>
            <person name="Li H."/>
            <person name="Li R."/>
            <person name="Kang J."/>
            <person name="Hii K.S."/>
            <person name="Mohamed H.F."/>
            <person name="Xu X."/>
            <person name="Luo Z."/>
        </authorList>
    </citation>
    <scope>NUCLEOTIDE SEQUENCE [LARGE SCALE GENOMIC DNA]</scope>
    <source>
        <strain evidence="9 10">TIOX110</strain>
    </source>
</reference>
<keyword evidence="4" id="KW-0808">Transferase</keyword>
<dbReference type="InterPro" id="IPR036890">
    <property type="entry name" value="HATPase_C_sf"/>
</dbReference>
<protein>
    <recommendedName>
        <fullName evidence="2">histidine kinase</fullName>
        <ecNumber evidence="2">2.7.13.3</ecNumber>
    </recommendedName>
</protein>
<keyword evidence="3 6" id="KW-0597">Phosphoprotein</keyword>
<dbReference type="CDD" id="cd19920">
    <property type="entry name" value="REC_PA4781-like"/>
    <property type="match status" value="1"/>
</dbReference>
<dbReference type="Pfam" id="PF02518">
    <property type="entry name" value="HATPase_c"/>
    <property type="match status" value="1"/>
</dbReference>
<dbReference type="SUPFAM" id="SSF47384">
    <property type="entry name" value="Homodimeric domain of signal transducing histidine kinase"/>
    <property type="match status" value="1"/>
</dbReference>
<dbReference type="Gene3D" id="3.30.565.10">
    <property type="entry name" value="Histidine kinase-like ATPase, C-terminal domain"/>
    <property type="match status" value="1"/>
</dbReference>
<dbReference type="InterPro" id="IPR003661">
    <property type="entry name" value="HisK_dim/P_dom"/>
</dbReference>
<evidence type="ECO:0000256" key="3">
    <source>
        <dbReference type="ARBA" id="ARBA00022553"/>
    </source>
</evidence>
<dbReference type="InterPro" id="IPR005467">
    <property type="entry name" value="His_kinase_dom"/>
</dbReference>
<sequence length="446" mass="49930">MENDDLILVVDDTPANLEVISEALSDAGLEVAIATDGERAIKQAERSSPGLILLDIMMPGIDGFETCRRLKASSITKEIPVIFMTALSDSTDKINGFNLGAVDYITKPFQEAEVIARVKTHLKLRQLNKNLETQVCLRTAELMTALKRMEDSQIQLIQSEKMATLGQLVAGVAHEINNPINFIHGNLTHIEEYTQTLLEFLHLYQIYYPQPVGEIQAKAKEMDLNFLQEDMPKIISSLRIGTDRIRQIVLSLRNFSRLDEATCKEINIHDGIDSTLVILQHRLKAKSDTHSIELICEYGDLPLVECYPGLLNQVFMNILANAIEALEEIQVKRKSEHLNQEPCRITISTSVIPGDQVEIIISDNGIGIPENIKQNIFEPFFTTKPVGKGTGLGLSISYQIIKEQHRGILKCVSTQGVGTQFIIQIPIFQKIKPPDRVSMISDHIIR</sequence>
<evidence type="ECO:0000259" key="8">
    <source>
        <dbReference type="PROSITE" id="PS50110"/>
    </source>
</evidence>
<dbReference type="SUPFAM" id="SSF52172">
    <property type="entry name" value="CheY-like"/>
    <property type="match status" value="1"/>
</dbReference>
<keyword evidence="5" id="KW-0902">Two-component regulatory system</keyword>
<feature type="domain" description="Histidine kinase" evidence="7">
    <location>
        <begin position="171"/>
        <end position="429"/>
    </location>
</feature>
<keyword evidence="10" id="KW-1185">Reference proteome</keyword>
<name>A0ABZ2UXP9_9CYAN</name>
<comment type="catalytic activity">
    <reaction evidence="1">
        <text>ATP + protein L-histidine = ADP + protein N-phospho-L-histidine.</text>
        <dbReference type="EC" id="2.7.13.3"/>
    </reaction>
</comment>
<dbReference type="Proteomes" id="UP001483337">
    <property type="component" value="Chromosome"/>
</dbReference>
<evidence type="ECO:0000256" key="2">
    <source>
        <dbReference type="ARBA" id="ARBA00012438"/>
    </source>
</evidence>
<accession>A0ABZ2UXP9</accession>
<evidence type="ECO:0000313" key="10">
    <source>
        <dbReference type="Proteomes" id="UP001483337"/>
    </source>
</evidence>
<organism evidence="9 10">
    <name type="scientific">Okeanomitos corallinicola TIOX110</name>
    <dbReference type="NCBI Taxonomy" id="3133117"/>
    <lineage>
        <taxon>Bacteria</taxon>
        <taxon>Bacillati</taxon>
        <taxon>Cyanobacteriota</taxon>
        <taxon>Cyanophyceae</taxon>
        <taxon>Nostocales</taxon>
        <taxon>Aphanizomenonaceae</taxon>
        <taxon>Okeanomitos</taxon>
    </lineage>
</organism>
<dbReference type="SMART" id="SM00448">
    <property type="entry name" value="REC"/>
    <property type="match status" value="1"/>
</dbReference>
<dbReference type="InterPro" id="IPR036097">
    <property type="entry name" value="HisK_dim/P_sf"/>
</dbReference>
<dbReference type="PANTHER" id="PTHR43065:SF50">
    <property type="entry name" value="HISTIDINE KINASE"/>
    <property type="match status" value="1"/>
</dbReference>
<dbReference type="InterPro" id="IPR004358">
    <property type="entry name" value="Sig_transdc_His_kin-like_C"/>
</dbReference>
<evidence type="ECO:0000313" key="9">
    <source>
        <dbReference type="EMBL" id="WZB89675.1"/>
    </source>
</evidence>
<dbReference type="Gene3D" id="3.40.50.2300">
    <property type="match status" value="1"/>
</dbReference>
<feature type="modified residue" description="4-aspartylphosphate" evidence="6">
    <location>
        <position position="55"/>
    </location>
</feature>
<dbReference type="InterPro" id="IPR011006">
    <property type="entry name" value="CheY-like_superfamily"/>
</dbReference>
<keyword evidence="4" id="KW-0418">Kinase</keyword>
<dbReference type="PROSITE" id="PS50110">
    <property type="entry name" value="RESPONSE_REGULATORY"/>
    <property type="match status" value="1"/>
</dbReference>